<organism evidence="13 14">
    <name type="scientific">Chroococcidiopsis cubana SAG 39.79</name>
    <dbReference type="NCBI Taxonomy" id="388085"/>
    <lineage>
        <taxon>Bacteria</taxon>
        <taxon>Bacillati</taxon>
        <taxon>Cyanobacteriota</taxon>
        <taxon>Cyanophyceae</taxon>
        <taxon>Chroococcidiopsidales</taxon>
        <taxon>Chroococcidiopsidaceae</taxon>
        <taxon>Chroococcidiopsis</taxon>
    </lineage>
</organism>
<dbReference type="Proteomes" id="UP000282574">
    <property type="component" value="Unassembled WGS sequence"/>
</dbReference>
<dbReference type="RefSeq" id="WP_106169567.1">
    <property type="nucleotide sequence ID" value="NZ_JAVKZF010000002.1"/>
</dbReference>
<dbReference type="InterPro" id="IPR015813">
    <property type="entry name" value="Pyrv/PenolPyrv_kinase-like_dom"/>
</dbReference>
<reference evidence="13 14" key="1">
    <citation type="journal article" date="2019" name="Genome Biol. Evol.">
        <title>Day and night: Metabolic profiles and evolutionary relationships of six axenic non-marine cyanobacteria.</title>
        <authorList>
            <person name="Will S.E."/>
            <person name="Henke P."/>
            <person name="Boedeker C."/>
            <person name="Huang S."/>
            <person name="Brinkmann H."/>
            <person name="Rohde M."/>
            <person name="Jarek M."/>
            <person name="Friedl T."/>
            <person name="Seufert S."/>
            <person name="Schumacher M."/>
            <person name="Overmann J."/>
            <person name="Neumann-Schaal M."/>
            <person name="Petersen J."/>
        </authorList>
    </citation>
    <scope>NUCLEOTIDE SEQUENCE [LARGE SCALE GENOMIC DNA]</scope>
    <source>
        <strain evidence="13 14">SAG 39.79</strain>
    </source>
</reference>
<dbReference type="InterPro" id="IPR021135">
    <property type="entry name" value="PEP_COase"/>
</dbReference>
<evidence type="ECO:0000256" key="1">
    <source>
        <dbReference type="ARBA" id="ARBA00001946"/>
    </source>
</evidence>
<dbReference type="HAMAP" id="MF_00595">
    <property type="entry name" value="PEPcase_type1"/>
    <property type="match status" value="1"/>
</dbReference>
<keyword evidence="6 10" id="KW-0460">Magnesium</keyword>
<protein>
    <recommendedName>
        <fullName evidence="5 10">Phosphoenolpyruvate carboxylase</fullName>
        <shortName evidence="10">PEPC</shortName>
        <shortName evidence="10">PEPCase</shortName>
        <ecNumber evidence="4 10">4.1.1.31</ecNumber>
    </recommendedName>
</protein>
<evidence type="ECO:0000256" key="7">
    <source>
        <dbReference type="ARBA" id="ARBA00023239"/>
    </source>
</evidence>
<feature type="active site" evidence="10">
    <location>
        <position position="200"/>
    </location>
</feature>
<keyword evidence="8 10" id="KW-0120">Carbon dioxide fixation</keyword>
<comment type="function">
    <text evidence="2 10">Forms oxaloacetate, a four-carbon dicarboxylic acid source for the tricarboxylic acid cycle.</text>
</comment>
<dbReference type="PRINTS" id="PR00150">
    <property type="entry name" value="PEPCARBXLASE"/>
</dbReference>
<evidence type="ECO:0000256" key="6">
    <source>
        <dbReference type="ARBA" id="ARBA00022842"/>
    </source>
</evidence>
<dbReference type="GO" id="GO:0008964">
    <property type="term" value="F:phosphoenolpyruvate carboxylase activity"/>
    <property type="evidence" value="ECO:0007669"/>
    <property type="project" value="UniProtKB-UniRule"/>
</dbReference>
<evidence type="ECO:0000256" key="3">
    <source>
        <dbReference type="ARBA" id="ARBA00008346"/>
    </source>
</evidence>
<evidence type="ECO:0000313" key="13">
    <source>
        <dbReference type="EMBL" id="RUT10483.1"/>
    </source>
</evidence>
<comment type="cofactor">
    <cofactor evidence="1 10">
        <name>Mg(2+)</name>
        <dbReference type="ChEBI" id="CHEBI:18420"/>
    </cofactor>
</comment>
<dbReference type="Pfam" id="PF00311">
    <property type="entry name" value="PEPcase"/>
    <property type="match status" value="1"/>
</dbReference>
<comment type="similarity">
    <text evidence="3 10">Belongs to the PEPCase type 1 family.</text>
</comment>
<proteinExistence type="inferred from homology"/>
<feature type="active site" evidence="10 11">
    <location>
        <position position="711"/>
    </location>
</feature>
<sequence>MTSLLHSHDEALTISTSPFDLFLRQRLQTVEELWESVLKQECGQELVNLLAQLRDLCSSEGQAIDEQIAEVVQLISQLELNEAIRAARAFALYFQLINIVEQHYEQRQQLSISRALHQKAAKQLHQTPQPTSTINGHQTADVNRDPGVELLEKNWHATQQQQKQGTFHTLFPHLRQMNVPPQHIQRLIDQLDVRLVFTAHPTEIVRSTIRDKQRRLAKLLQQLDRIEESTGSIEGANPWEAEALREQLTEEIRLWWRTDELHQFKPAVLDEVEYALHYFKEVLFEQIPLLNHRFKHALAAAFPRLRPPSNNFCKFGSWVGSDRDGNPSVTPQVTWQTACYQRQLVLEKYIHSVKRLTNLLSISLHWSDVLPDLLESLEQDRLQMNEVYEALALRYRQEPYRLKLAYILKRLENTFERNARLYNKNLRKQEIQEENVTTAVYKSGLDFLAELRLIQRNLSETGLNCRELDSLICQVEIYDFNLAHLDIRQESSRHAHAFNEVLEYLQILPQSYNELSEAERVKWLSGELQTRRPLIPAELPFSEKTNEAIETLRVVRLLQQEFGVQVCQTYIISMSRDLSDLLEVLLLAKEAGLYDPATGIGTIQVVPLFETVEDLQRAPSIMQQLFELKFYRALLAGGYKRAEGAEGAGKDKADKGDKGDKTGNSSHQSQLIPNSEFRSRSVASASIPNSEFSPLTPHLQEVMLGYSDSNKDSGFLSSNWEIHKAQKALQQVAEQHGVDLRIFHGRGGSVGRGGGPAYEAILAQPGHSINGRIKITEQGEVLASKYSLPELALYNLETISTAVIQASLLRTGFDNIQPWNEILEELAARSRQHYRALIYEQPDFIDFFHQVTPIDEISQLQISSRPARRQGGKKDLSGLRAIPWVFSWTQSRFLLPAWYGVGAALQEFLNEEPEQHLKLLRYFYMKWPFFKMAISKVEMTLAKVDMQIAHHYVKELSKPQDLERFERLFEQILQEFHLTTDLVLSITGHKRLLDGDPVLQQSVQLRSATIVPLGFLQVSLLKRLRQYSNPSTTGIIDSRHSKGELLRGALLTINGIAAGMRNTG</sequence>
<dbReference type="PANTHER" id="PTHR30523:SF6">
    <property type="entry name" value="PHOSPHOENOLPYRUVATE CARBOXYLASE"/>
    <property type="match status" value="1"/>
</dbReference>
<dbReference type="SUPFAM" id="SSF51621">
    <property type="entry name" value="Phosphoenolpyruvate/pyruvate domain"/>
    <property type="match status" value="2"/>
</dbReference>
<accession>A0AB37UFW0</accession>
<dbReference type="GO" id="GO:0005829">
    <property type="term" value="C:cytosol"/>
    <property type="evidence" value="ECO:0007669"/>
    <property type="project" value="TreeGrafter"/>
</dbReference>
<dbReference type="AlphaFoldDB" id="A0AB37UFW0"/>
<keyword evidence="14" id="KW-1185">Reference proteome</keyword>
<feature type="compositionally biased region" description="Polar residues" evidence="12">
    <location>
        <begin position="662"/>
        <end position="673"/>
    </location>
</feature>
<evidence type="ECO:0000256" key="10">
    <source>
        <dbReference type="HAMAP-Rule" id="MF_00595"/>
    </source>
</evidence>
<dbReference type="EC" id="4.1.1.31" evidence="4 10"/>
<dbReference type="GO" id="GO:0006099">
    <property type="term" value="P:tricarboxylic acid cycle"/>
    <property type="evidence" value="ECO:0007669"/>
    <property type="project" value="InterPro"/>
</dbReference>
<evidence type="ECO:0000256" key="4">
    <source>
        <dbReference type="ARBA" id="ARBA00012305"/>
    </source>
</evidence>
<dbReference type="PROSITE" id="PS00393">
    <property type="entry name" value="PEPCASE_2"/>
    <property type="match status" value="1"/>
</dbReference>
<dbReference type="InterPro" id="IPR022805">
    <property type="entry name" value="PEP_COase_bac/pln-type"/>
</dbReference>
<dbReference type="GO" id="GO:0000287">
    <property type="term" value="F:magnesium ion binding"/>
    <property type="evidence" value="ECO:0007669"/>
    <property type="project" value="UniProtKB-UniRule"/>
</dbReference>
<dbReference type="GO" id="GO:0015977">
    <property type="term" value="P:carbon fixation"/>
    <property type="evidence" value="ECO:0007669"/>
    <property type="project" value="UniProtKB-UniRule"/>
</dbReference>
<feature type="compositionally biased region" description="Basic and acidic residues" evidence="12">
    <location>
        <begin position="645"/>
        <end position="661"/>
    </location>
</feature>
<evidence type="ECO:0000313" key="14">
    <source>
        <dbReference type="Proteomes" id="UP000282574"/>
    </source>
</evidence>
<comment type="catalytic activity">
    <reaction evidence="9 10">
        <text>oxaloacetate + phosphate = phosphoenolpyruvate + hydrogencarbonate</text>
        <dbReference type="Rhea" id="RHEA:28370"/>
        <dbReference type="ChEBI" id="CHEBI:16452"/>
        <dbReference type="ChEBI" id="CHEBI:17544"/>
        <dbReference type="ChEBI" id="CHEBI:43474"/>
        <dbReference type="ChEBI" id="CHEBI:58702"/>
        <dbReference type="EC" id="4.1.1.31"/>
    </reaction>
</comment>
<evidence type="ECO:0000256" key="12">
    <source>
        <dbReference type="SAM" id="MobiDB-lite"/>
    </source>
</evidence>
<dbReference type="PANTHER" id="PTHR30523">
    <property type="entry name" value="PHOSPHOENOLPYRUVATE CARBOXYLASE"/>
    <property type="match status" value="1"/>
</dbReference>
<dbReference type="Gene3D" id="1.20.1440.90">
    <property type="entry name" value="Phosphoenolpyruvate/pyruvate domain"/>
    <property type="match status" value="1"/>
</dbReference>
<evidence type="ECO:0000256" key="5">
    <source>
        <dbReference type="ARBA" id="ARBA00022419"/>
    </source>
</evidence>
<evidence type="ECO:0000256" key="2">
    <source>
        <dbReference type="ARBA" id="ARBA00003670"/>
    </source>
</evidence>
<dbReference type="InterPro" id="IPR033129">
    <property type="entry name" value="PEPCASE_His_AS"/>
</dbReference>
<comment type="subunit">
    <text evidence="10">Homotetramer.</text>
</comment>
<evidence type="ECO:0000256" key="8">
    <source>
        <dbReference type="ARBA" id="ARBA00023300"/>
    </source>
</evidence>
<keyword evidence="7 10" id="KW-0456">Lyase</keyword>
<dbReference type="GO" id="GO:0006107">
    <property type="term" value="P:oxaloacetate metabolic process"/>
    <property type="evidence" value="ECO:0007669"/>
    <property type="project" value="UniProtKB-UniRule"/>
</dbReference>
<gene>
    <name evidence="10" type="primary">ppc</name>
    <name evidence="13" type="ORF">DSM107010_42720</name>
</gene>
<comment type="caution">
    <text evidence="13">The sequence shown here is derived from an EMBL/GenBank/DDBJ whole genome shotgun (WGS) entry which is preliminary data.</text>
</comment>
<name>A0AB37UFW0_9CYAN</name>
<evidence type="ECO:0000256" key="9">
    <source>
        <dbReference type="ARBA" id="ARBA00048995"/>
    </source>
</evidence>
<evidence type="ECO:0000256" key="11">
    <source>
        <dbReference type="PROSITE-ProRule" id="PRU10112"/>
    </source>
</evidence>
<feature type="region of interest" description="Disordered" evidence="12">
    <location>
        <begin position="645"/>
        <end position="677"/>
    </location>
</feature>
<dbReference type="EMBL" id="RSCK01000042">
    <property type="protein sequence ID" value="RUT10483.1"/>
    <property type="molecule type" value="Genomic_DNA"/>
</dbReference>